<dbReference type="InterPro" id="IPR038655">
    <property type="entry name" value="Ribosomal_eL27_sf"/>
</dbReference>
<keyword evidence="2" id="KW-0689">Ribosomal protein</keyword>
<evidence type="ECO:0000256" key="3">
    <source>
        <dbReference type="ARBA" id="ARBA00023274"/>
    </source>
</evidence>
<evidence type="ECO:0000256" key="2">
    <source>
        <dbReference type="ARBA" id="ARBA00022980"/>
    </source>
</evidence>
<accession>T1GML4</accession>
<protein>
    <recommendedName>
        <fullName evidence="6">60S ribosomal protein L27</fullName>
    </recommendedName>
</protein>
<dbReference type="STRING" id="36166.T1GML4"/>
<keyword evidence="5" id="KW-1185">Reference proteome</keyword>
<dbReference type="Gene3D" id="2.30.30.770">
    <property type="match status" value="1"/>
</dbReference>
<dbReference type="GO" id="GO:0005840">
    <property type="term" value="C:ribosome"/>
    <property type="evidence" value="ECO:0007669"/>
    <property type="project" value="UniProtKB-KW"/>
</dbReference>
<evidence type="ECO:0000313" key="4">
    <source>
        <dbReference type="EnsemblMetazoa" id="MESCA004790-PA"/>
    </source>
</evidence>
<reference evidence="4" key="2">
    <citation type="submission" date="2015-06" db="UniProtKB">
        <authorList>
            <consortium name="EnsemblMetazoa"/>
        </authorList>
    </citation>
    <scope>IDENTIFICATION</scope>
</reference>
<dbReference type="InterPro" id="IPR008991">
    <property type="entry name" value="Translation_prot_SH3-like_sf"/>
</dbReference>
<dbReference type="CDD" id="cd06090">
    <property type="entry name" value="KOW_RPL27"/>
    <property type="match status" value="1"/>
</dbReference>
<comment type="similarity">
    <text evidence="1">Belongs to the eukaryotic ribosomal protein eL27 family.</text>
</comment>
<dbReference type="GO" id="GO:1990904">
    <property type="term" value="C:ribonucleoprotein complex"/>
    <property type="evidence" value="ECO:0007669"/>
    <property type="project" value="UniProtKB-KW"/>
</dbReference>
<dbReference type="InterPro" id="IPR041991">
    <property type="entry name" value="Ribosomal_eL27_KOW"/>
</dbReference>
<dbReference type="OMA" id="XKRIERR"/>
<keyword evidence="3" id="KW-0687">Ribonucleoprotein</keyword>
<evidence type="ECO:0008006" key="6">
    <source>
        <dbReference type="Google" id="ProtNLM"/>
    </source>
</evidence>
<dbReference type="GO" id="GO:0006412">
    <property type="term" value="P:translation"/>
    <property type="evidence" value="ECO:0007669"/>
    <property type="project" value="InterPro"/>
</dbReference>
<reference evidence="5" key="1">
    <citation type="submission" date="2013-02" db="EMBL/GenBank/DDBJ databases">
        <authorList>
            <person name="Hughes D."/>
        </authorList>
    </citation>
    <scope>NUCLEOTIDE SEQUENCE</scope>
    <source>
        <strain>Durham</strain>
        <strain evidence="5">NC isolate 2 -- Noor lab</strain>
    </source>
</reference>
<organism evidence="4 5">
    <name type="scientific">Megaselia scalaris</name>
    <name type="common">Humpbacked fly</name>
    <name type="synonym">Phora scalaris</name>
    <dbReference type="NCBI Taxonomy" id="36166"/>
    <lineage>
        <taxon>Eukaryota</taxon>
        <taxon>Metazoa</taxon>
        <taxon>Ecdysozoa</taxon>
        <taxon>Arthropoda</taxon>
        <taxon>Hexapoda</taxon>
        <taxon>Insecta</taxon>
        <taxon>Pterygota</taxon>
        <taxon>Neoptera</taxon>
        <taxon>Endopterygota</taxon>
        <taxon>Diptera</taxon>
        <taxon>Brachycera</taxon>
        <taxon>Muscomorpha</taxon>
        <taxon>Platypezoidea</taxon>
        <taxon>Phoridae</taxon>
        <taxon>Megaseliini</taxon>
        <taxon>Megaselia</taxon>
    </lineage>
</organism>
<proteinExistence type="inferred from homology"/>
<dbReference type="PANTHER" id="PTHR10497">
    <property type="entry name" value="60S RIBOSOMAL PROTEIN L27"/>
    <property type="match status" value="1"/>
</dbReference>
<dbReference type="EnsemblMetazoa" id="MESCA004790-RA">
    <property type="protein sequence ID" value="MESCA004790-PA"/>
    <property type="gene ID" value="MESCA004790"/>
</dbReference>
<dbReference type="AlphaFoldDB" id="T1GML4"/>
<dbReference type="Pfam" id="PF01777">
    <property type="entry name" value="Ribosomal_L27e"/>
    <property type="match status" value="1"/>
</dbReference>
<evidence type="ECO:0000256" key="1">
    <source>
        <dbReference type="ARBA" id="ARBA00009124"/>
    </source>
</evidence>
<name>T1GML4_MEGSC</name>
<evidence type="ECO:0000313" key="5">
    <source>
        <dbReference type="Proteomes" id="UP000015102"/>
    </source>
</evidence>
<dbReference type="GO" id="GO:0003735">
    <property type="term" value="F:structural constituent of ribosome"/>
    <property type="evidence" value="ECO:0007669"/>
    <property type="project" value="InterPro"/>
</dbReference>
<dbReference type="SUPFAM" id="SSF50104">
    <property type="entry name" value="Translation proteins SH3-like domain"/>
    <property type="match status" value="1"/>
</dbReference>
<dbReference type="Proteomes" id="UP000015102">
    <property type="component" value="Unassembled WGS sequence"/>
</dbReference>
<dbReference type="InterPro" id="IPR001141">
    <property type="entry name" value="Ribosomal_eL27"/>
</dbReference>
<dbReference type="EMBL" id="CAQQ02088748">
    <property type="status" value="NOT_ANNOTATED_CDS"/>
    <property type="molecule type" value="Genomic_DNA"/>
</dbReference>
<sequence length="120" mass="13647">MKQTRLSQALCADPFSYVWKPLLIGGYAGRKSIIVKTYDDGTSDKQFGQALVVSIDRYPRKVTKSMSNTKLKKKFKIKPFLKALNYNHLMPTRYTVSDISLDTPFPNQSQVNANDTKDHS</sequence>
<dbReference type="HOGENOM" id="CLU_2052284_0_0_1"/>